<dbReference type="Pfam" id="PF00856">
    <property type="entry name" value="SET"/>
    <property type="match status" value="1"/>
</dbReference>
<accession>A0ABR4DVX8</accession>
<dbReference type="InterPro" id="IPR046341">
    <property type="entry name" value="SET_dom_sf"/>
</dbReference>
<dbReference type="PROSITE" id="PS50280">
    <property type="entry name" value="SET"/>
    <property type="match status" value="1"/>
</dbReference>
<name>A0ABR4DVX8_9PEZI</name>
<dbReference type="InterPro" id="IPR043550">
    <property type="entry name" value="EHMT1/EHMT2"/>
</dbReference>
<dbReference type="Proteomes" id="UP001600888">
    <property type="component" value="Unassembled WGS sequence"/>
</dbReference>
<reference evidence="2 3" key="1">
    <citation type="submission" date="2024-03" db="EMBL/GenBank/DDBJ databases">
        <title>A high-quality draft genome sequence of Diaporthe vaccinii, a causative agent of upright dieback and viscid rot disease in cranberry plants.</title>
        <authorList>
            <person name="Sarrasin M."/>
            <person name="Lang B.F."/>
            <person name="Burger G."/>
        </authorList>
    </citation>
    <scope>NUCLEOTIDE SEQUENCE [LARGE SCALE GENOMIC DNA]</scope>
    <source>
        <strain evidence="2 3">IS7</strain>
    </source>
</reference>
<dbReference type="InterPro" id="IPR001214">
    <property type="entry name" value="SET_dom"/>
</dbReference>
<feature type="domain" description="SET" evidence="1">
    <location>
        <begin position="12"/>
        <end position="125"/>
    </location>
</feature>
<evidence type="ECO:0000313" key="3">
    <source>
        <dbReference type="Proteomes" id="UP001600888"/>
    </source>
</evidence>
<sequence>MACVDEFQTRANDAEQNMIEIAEAGQLGKGAFATADIPKYTLLGEYLGELVPADWMVDATDPYIFTIEDEFVITAKDYGNWTRFVNHHCDPNVSAAVGMYGHRRSIVYRANRDIAAGEQLCIHYGENYFSNLGMSCQCDANPVAHQPLGNGPPFPWPA</sequence>
<gene>
    <name evidence="2" type="ORF">FJTKL_03216</name>
</gene>
<dbReference type="SUPFAM" id="SSF82199">
    <property type="entry name" value="SET domain"/>
    <property type="match status" value="1"/>
</dbReference>
<proteinExistence type="predicted"/>
<dbReference type="EMBL" id="JBAWTH010000156">
    <property type="protein sequence ID" value="KAL2274467.1"/>
    <property type="molecule type" value="Genomic_DNA"/>
</dbReference>
<organism evidence="2 3">
    <name type="scientific">Diaporthe vaccinii</name>
    <dbReference type="NCBI Taxonomy" id="105482"/>
    <lineage>
        <taxon>Eukaryota</taxon>
        <taxon>Fungi</taxon>
        <taxon>Dikarya</taxon>
        <taxon>Ascomycota</taxon>
        <taxon>Pezizomycotina</taxon>
        <taxon>Sordariomycetes</taxon>
        <taxon>Sordariomycetidae</taxon>
        <taxon>Diaporthales</taxon>
        <taxon>Diaporthaceae</taxon>
        <taxon>Diaporthe</taxon>
        <taxon>Diaporthe eres species complex</taxon>
    </lineage>
</organism>
<dbReference type="PANTHER" id="PTHR46307:SF4">
    <property type="entry name" value="G9A, ISOFORM B"/>
    <property type="match status" value="1"/>
</dbReference>
<dbReference type="SMART" id="SM00317">
    <property type="entry name" value="SET"/>
    <property type="match status" value="1"/>
</dbReference>
<evidence type="ECO:0000259" key="1">
    <source>
        <dbReference type="PROSITE" id="PS50280"/>
    </source>
</evidence>
<dbReference type="PANTHER" id="PTHR46307">
    <property type="entry name" value="G9A, ISOFORM B"/>
    <property type="match status" value="1"/>
</dbReference>
<dbReference type="Gene3D" id="2.170.270.10">
    <property type="entry name" value="SET domain"/>
    <property type="match status" value="1"/>
</dbReference>
<evidence type="ECO:0000313" key="2">
    <source>
        <dbReference type="EMBL" id="KAL2274467.1"/>
    </source>
</evidence>
<comment type="caution">
    <text evidence="2">The sequence shown here is derived from an EMBL/GenBank/DDBJ whole genome shotgun (WGS) entry which is preliminary data.</text>
</comment>
<keyword evidence="3" id="KW-1185">Reference proteome</keyword>
<protein>
    <recommendedName>
        <fullName evidence="1">SET domain-containing protein</fullName>
    </recommendedName>
</protein>